<name>A0ABX2AT52_9BACT</name>
<dbReference type="InterPro" id="IPR050194">
    <property type="entry name" value="Glycosyltransferase_grp1"/>
</dbReference>
<evidence type="ECO:0000313" key="3">
    <source>
        <dbReference type="Proteomes" id="UP001193734"/>
    </source>
</evidence>
<dbReference type="SUPFAM" id="SSF53756">
    <property type="entry name" value="UDP-Glycosyltransferase/glycogen phosphorylase"/>
    <property type="match status" value="1"/>
</dbReference>
<dbReference type="RefSeq" id="WP_172176140.1">
    <property type="nucleotide sequence ID" value="NZ_CASGIA010000004.1"/>
</dbReference>
<organism evidence="2 3">
    <name type="scientific">Xylanibacter rodentium</name>
    <dbReference type="NCBI Taxonomy" id="2736289"/>
    <lineage>
        <taxon>Bacteria</taxon>
        <taxon>Pseudomonadati</taxon>
        <taxon>Bacteroidota</taxon>
        <taxon>Bacteroidia</taxon>
        <taxon>Bacteroidales</taxon>
        <taxon>Prevotellaceae</taxon>
        <taxon>Xylanibacter</taxon>
    </lineage>
</organism>
<dbReference type="InterPro" id="IPR001296">
    <property type="entry name" value="Glyco_trans_1"/>
</dbReference>
<proteinExistence type="predicted"/>
<dbReference type="PANTHER" id="PTHR45947:SF3">
    <property type="entry name" value="SULFOQUINOVOSYL TRANSFERASE SQD2"/>
    <property type="match status" value="1"/>
</dbReference>
<dbReference type="Pfam" id="PF00534">
    <property type="entry name" value="Glycos_transf_1"/>
    <property type="match status" value="1"/>
</dbReference>
<dbReference type="EMBL" id="JABKKE010000005">
    <property type="protein sequence ID" value="NPE13575.1"/>
    <property type="molecule type" value="Genomic_DNA"/>
</dbReference>
<feature type="domain" description="Glycosyl transferase family 1" evidence="1">
    <location>
        <begin position="206"/>
        <end position="360"/>
    </location>
</feature>
<dbReference type="Proteomes" id="UP001193734">
    <property type="component" value="Unassembled WGS sequence"/>
</dbReference>
<dbReference type="Gene3D" id="3.40.50.2000">
    <property type="entry name" value="Glycogen Phosphorylase B"/>
    <property type="match status" value="2"/>
</dbReference>
<protein>
    <submittedName>
        <fullName evidence="2">Glycosyltransferase family 4 protein</fullName>
    </submittedName>
</protein>
<keyword evidence="3" id="KW-1185">Reference proteome</keyword>
<dbReference type="CDD" id="cd03801">
    <property type="entry name" value="GT4_PimA-like"/>
    <property type="match status" value="1"/>
</dbReference>
<evidence type="ECO:0000313" key="2">
    <source>
        <dbReference type="EMBL" id="NPE13575.1"/>
    </source>
</evidence>
<gene>
    <name evidence="2" type="ORF">HPS55_04395</name>
</gene>
<dbReference type="GeneID" id="82157000"/>
<sequence length="391" mass="45350">MKVLYCNPVFFEYRLPFYKELVRLFEGDFYVMYSPVRYRICKKENFCKQIKVELGDNAIELATDHVFDTNSKKWDVMPDIEKGKRIPFTYGLFRAVNKIKPDVLITEGYFQWTPLVLLYGLIHHIPVYLGYERTLHTERNTGKIKTWQRKLFNSFFAGFLANGSETRKYLESIGVPSDRIHIGGMSADAGFLRKGIDSMMENEKRSLKSKYVPDGKGLLYLFVGQIAERKGIRYLLEAWQKHIITNPLDVLLLVGYGNQFKEFRNNFGSNNTIIFTGRVGYDDIYKYYAIADVFVLPTIEDNWSLVIPEAMACGLPVATSIYNGCHPELVKKGVNGITFDTFKEESIVEALDYFHHQDLKRMGQKSVEIERIYNTEHCAYRVYETIIVGNH</sequence>
<reference evidence="2 3" key="1">
    <citation type="submission" date="2020-05" db="EMBL/GenBank/DDBJ databases">
        <title>Distinct polysaccharide utilization as determinants for interspecies competition between intestinal Prevotella spp.</title>
        <authorList>
            <person name="Galvez E.J.C."/>
            <person name="Iljazovic A."/>
            <person name="Strowig T."/>
        </authorList>
    </citation>
    <scope>NUCLEOTIDE SEQUENCE [LARGE SCALE GENOMIC DNA]</scope>
    <source>
        <strain evidence="2 3">PROD</strain>
    </source>
</reference>
<accession>A0ABX2AT52</accession>
<comment type="caution">
    <text evidence="2">The sequence shown here is derived from an EMBL/GenBank/DDBJ whole genome shotgun (WGS) entry which is preliminary data.</text>
</comment>
<dbReference type="PANTHER" id="PTHR45947">
    <property type="entry name" value="SULFOQUINOVOSYL TRANSFERASE SQD2"/>
    <property type="match status" value="1"/>
</dbReference>
<evidence type="ECO:0000259" key="1">
    <source>
        <dbReference type="Pfam" id="PF00534"/>
    </source>
</evidence>